<dbReference type="SUPFAM" id="SSF53807">
    <property type="entry name" value="Helical backbone' metal receptor"/>
    <property type="match status" value="1"/>
</dbReference>
<dbReference type="InterPro" id="IPR002491">
    <property type="entry name" value="ABC_transptr_periplasmic_BD"/>
</dbReference>
<evidence type="ECO:0000313" key="10">
    <source>
        <dbReference type="Proteomes" id="UP000015346"/>
    </source>
</evidence>
<dbReference type="PANTHER" id="PTHR30532">
    <property type="entry name" value="IRON III DICITRATE-BINDING PERIPLASMIC PROTEIN"/>
    <property type="match status" value="1"/>
</dbReference>
<dbReference type="HOGENOM" id="CLU_038034_1_1_5"/>
<evidence type="ECO:0000256" key="3">
    <source>
        <dbReference type="ARBA" id="ARBA00022448"/>
    </source>
</evidence>
<dbReference type="Proteomes" id="UP000015346">
    <property type="component" value="Unassembled WGS sequence"/>
</dbReference>
<sequence length="320" mass="34805">MLSRSLTAVLALVAAVPALAQDFPLTLETKFGPVTIEERPERVATLDFNGADNLLALGIQPVVIRHWYGDWPETVWPWAEEALTTQPVVIGSPIDIEAVAAADPDVIIGLWSGITEEEFRQLSLIAPVVAVPPGTGDYALPWEEQVRIMSRAVGRAEEAETQIADIEARIAGIRERHPDWQGRTATVAFFWGDRLGVYGPQDIRAQLLHRLGLETPQAVSEAVPPDAFSVDVSAERPDLIDADAVIWFTDQPQEALLALPIRAGMRAPSEGREIMADEMMASAFSHATLLSLPYALERLEPMIAAAIDGDPATAVPEQDL</sequence>
<dbReference type="GO" id="GO:1901678">
    <property type="term" value="P:iron coordination entity transport"/>
    <property type="evidence" value="ECO:0007669"/>
    <property type="project" value="UniProtKB-ARBA"/>
</dbReference>
<comment type="subcellular location">
    <subcellularLocation>
        <location evidence="1">Cell envelope</location>
    </subcellularLocation>
</comment>
<dbReference type="AlphaFoldDB" id="S9QMT0"/>
<dbReference type="STRING" id="1123069.ruthe_03223"/>
<name>S9QMT0_9RHOB</name>
<evidence type="ECO:0000256" key="1">
    <source>
        <dbReference type="ARBA" id="ARBA00004196"/>
    </source>
</evidence>
<dbReference type="CDD" id="cd01146">
    <property type="entry name" value="FhuD"/>
    <property type="match status" value="1"/>
</dbReference>
<keyword evidence="5 7" id="KW-0732">Signal</keyword>
<keyword evidence="3" id="KW-0813">Transport</keyword>
<feature type="domain" description="Fe/B12 periplasmic-binding" evidence="8">
    <location>
        <begin position="42"/>
        <end position="307"/>
    </location>
</feature>
<feature type="signal peptide" evidence="7">
    <location>
        <begin position="1"/>
        <end position="20"/>
    </location>
</feature>
<dbReference type="EMBL" id="AOLV01000039">
    <property type="protein sequence ID" value="EPX82761.1"/>
    <property type="molecule type" value="Genomic_DNA"/>
</dbReference>
<comment type="caution">
    <text evidence="9">The sequence shown here is derived from an EMBL/GenBank/DDBJ whole genome shotgun (WGS) entry which is preliminary data.</text>
</comment>
<dbReference type="GO" id="GO:0030288">
    <property type="term" value="C:outer membrane-bounded periplasmic space"/>
    <property type="evidence" value="ECO:0007669"/>
    <property type="project" value="TreeGrafter"/>
</dbReference>
<dbReference type="PANTHER" id="PTHR30532:SF24">
    <property type="entry name" value="FERRIC ENTEROBACTIN-BINDING PERIPLASMIC PROTEIN FEPB"/>
    <property type="match status" value="1"/>
</dbReference>
<reference evidence="9 10" key="1">
    <citation type="journal article" date="2013" name="Stand. Genomic Sci.">
        <title>Genome sequence of the reddish-pigmented Rubellimicrobium thermophilum type strain (DSM 16684(T)), a member of the Roseobacter clade.</title>
        <authorList>
            <person name="Fiebig A."/>
            <person name="Riedel T."/>
            <person name="Gronow S."/>
            <person name="Petersen J."/>
            <person name="Klenk H.P."/>
            <person name="Goker M."/>
        </authorList>
    </citation>
    <scope>NUCLEOTIDE SEQUENCE [LARGE SCALE GENOMIC DNA]</scope>
    <source>
        <strain evidence="9 10">DSM 16684</strain>
    </source>
</reference>
<gene>
    <name evidence="9" type="ORF">ruthe_03223</name>
</gene>
<dbReference type="Pfam" id="PF01497">
    <property type="entry name" value="Peripla_BP_2"/>
    <property type="match status" value="1"/>
</dbReference>
<keyword evidence="4" id="KW-0410">Iron transport</keyword>
<protein>
    <submittedName>
        <fullName evidence="9">ABC-type Fe3+-hydroxamate transport system, periplasmic component</fullName>
    </submittedName>
</protein>
<accession>S9QMT0</accession>
<dbReference type="OrthoDB" id="1846031at2"/>
<evidence type="ECO:0000256" key="2">
    <source>
        <dbReference type="ARBA" id="ARBA00008814"/>
    </source>
</evidence>
<keyword evidence="6" id="KW-0175">Coiled coil</keyword>
<keyword evidence="10" id="KW-1185">Reference proteome</keyword>
<dbReference type="PROSITE" id="PS50983">
    <property type="entry name" value="FE_B12_PBP"/>
    <property type="match status" value="1"/>
</dbReference>
<evidence type="ECO:0000256" key="6">
    <source>
        <dbReference type="SAM" id="Coils"/>
    </source>
</evidence>
<feature type="chain" id="PRO_5004568066" evidence="7">
    <location>
        <begin position="21"/>
        <end position="320"/>
    </location>
</feature>
<dbReference type="RefSeq" id="WP_021099276.1">
    <property type="nucleotide sequence ID" value="NZ_KE557325.1"/>
</dbReference>
<evidence type="ECO:0000256" key="7">
    <source>
        <dbReference type="SAM" id="SignalP"/>
    </source>
</evidence>
<evidence type="ECO:0000313" key="9">
    <source>
        <dbReference type="EMBL" id="EPX82761.1"/>
    </source>
</evidence>
<comment type="similarity">
    <text evidence="2">Belongs to the bacterial solute-binding protein 8 family.</text>
</comment>
<dbReference type="InterPro" id="IPR051313">
    <property type="entry name" value="Bact_iron-sidero_bind"/>
</dbReference>
<feature type="coiled-coil region" evidence="6">
    <location>
        <begin position="149"/>
        <end position="176"/>
    </location>
</feature>
<organism evidence="9 10">
    <name type="scientific">Rubellimicrobium thermophilum DSM 16684</name>
    <dbReference type="NCBI Taxonomy" id="1123069"/>
    <lineage>
        <taxon>Bacteria</taxon>
        <taxon>Pseudomonadati</taxon>
        <taxon>Pseudomonadota</taxon>
        <taxon>Alphaproteobacteria</taxon>
        <taxon>Rhodobacterales</taxon>
        <taxon>Roseobacteraceae</taxon>
        <taxon>Rubellimicrobium</taxon>
    </lineage>
</organism>
<evidence type="ECO:0000256" key="5">
    <source>
        <dbReference type="ARBA" id="ARBA00022729"/>
    </source>
</evidence>
<evidence type="ECO:0000256" key="4">
    <source>
        <dbReference type="ARBA" id="ARBA00022496"/>
    </source>
</evidence>
<evidence type="ECO:0000259" key="8">
    <source>
        <dbReference type="PROSITE" id="PS50983"/>
    </source>
</evidence>
<keyword evidence="4" id="KW-0406">Ion transport</keyword>
<keyword evidence="4" id="KW-0408">Iron</keyword>
<dbReference type="Gene3D" id="3.40.50.1980">
    <property type="entry name" value="Nitrogenase molybdenum iron protein domain"/>
    <property type="match status" value="2"/>
</dbReference>
<proteinExistence type="inferred from homology"/>